<comment type="caution">
    <text evidence="1">The sequence shown here is derived from an EMBL/GenBank/DDBJ whole genome shotgun (WGS) entry which is preliminary data.</text>
</comment>
<name>A0A2X0I5Y9_9ACTN</name>
<proteinExistence type="predicted"/>
<evidence type="ECO:0000313" key="2">
    <source>
        <dbReference type="Proteomes" id="UP000248889"/>
    </source>
</evidence>
<dbReference type="EMBL" id="QKYN01000246">
    <property type="protein sequence ID" value="RAG80374.1"/>
    <property type="molecule type" value="Genomic_DNA"/>
</dbReference>
<evidence type="ECO:0000313" key="1">
    <source>
        <dbReference type="EMBL" id="RAG80374.1"/>
    </source>
</evidence>
<gene>
    <name evidence="1" type="ORF">DN069_38520</name>
</gene>
<dbReference type="AlphaFoldDB" id="A0A2X0I5Y9"/>
<sequence>MVPSRPCGRGRKPTALEVAADVRSGQAISALSGTARTLFPYRQRPQVREQHERLVVLAAG</sequence>
<protein>
    <submittedName>
        <fullName evidence="1">Uncharacterized protein</fullName>
    </submittedName>
</protein>
<accession>A0A2X0I5Y9</accession>
<organism evidence="1 2">
    <name type="scientific">Streptacidiphilus pinicola</name>
    <dbReference type="NCBI Taxonomy" id="2219663"/>
    <lineage>
        <taxon>Bacteria</taxon>
        <taxon>Bacillati</taxon>
        <taxon>Actinomycetota</taxon>
        <taxon>Actinomycetes</taxon>
        <taxon>Kitasatosporales</taxon>
        <taxon>Streptomycetaceae</taxon>
        <taxon>Streptacidiphilus</taxon>
    </lineage>
</organism>
<keyword evidence="2" id="KW-1185">Reference proteome</keyword>
<dbReference type="Proteomes" id="UP000248889">
    <property type="component" value="Unassembled WGS sequence"/>
</dbReference>
<reference evidence="1 2" key="1">
    <citation type="submission" date="2018-06" db="EMBL/GenBank/DDBJ databases">
        <title>Streptacidiphilus pinicola sp. nov., isolated from pine grove soil.</title>
        <authorList>
            <person name="Roh S.G."/>
            <person name="Park S."/>
            <person name="Kim M.-K."/>
            <person name="Yun B.-R."/>
            <person name="Park J."/>
            <person name="Kim M.J."/>
            <person name="Kim Y.S."/>
            <person name="Kim S.B."/>
        </authorList>
    </citation>
    <scope>NUCLEOTIDE SEQUENCE [LARGE SCALE GENOMIC DNA]</scope>
    <source>
        <strain evidence="1 2">MMS16-CNU450</strain>
    </source>
</reference>